<dbReference type="InterPro" id="IPR011025">
    <property type="entry name" value="GproteinA_insert"/>
</dbReference>
<dbReference type="CDD" id="cd00066">
    <property type="entry name" value="G-alpha"/>
    <property type="match status" value="1"/>
</dbReference>
<dbReference type="SUPFAM" id="SSF47895">
    <property type="entry name" value="Transducin (alpha subunit), insertion domain"/>
    <property type="match status" value="1"/>
</dbReference>
<dbReference type="AlphaFoldDB" id="G4TX51"/>
<dbReference type="GO" id="GO:0005834">
    <property type="term" value="C:heterotrimeric G-protein complex"/>
    <property type="evidence" value="ECO:0007669"/>
    <property type="project" value="TreeGrafter"/>
</dbReference>
<dbReference type="FunFam" id="3.40.50.300:FF:000720">
    <property type="entry name" value="Guanine nucleotide-binding protein G(k) subunit alpha"/>
    <property type="match status" value="1"/>
</dbReference>
<dbReference type="eggNOG" id="KOG0082">
    <property type="taxonomic scope" value="Eukaryota"/>
</dbReference>
<dbReference type="PRINTS" id="PR00318">
    <property type="entry name" value="GPROTEINA"/>
</dbReference>
<feature type="binding site" evidence="4">
    <location>
        <begin position="430"/>
        <end position="433"/>
    </location>
    <ligand>
        <name>GTP</name>
        <dbReference type="ChEBI" id="CHEBI:37565"/>
    </ligand>
</feature>
<keyword evidence="2 4" id="KW-0342">GTP-binding</keyword>
<dbReference type="OrthoDB" id="5817230at2759"/>
<evidence type="ECO:0000313" key="7">
    <source>
        <dbReference type="EMBL" id="CCA75894.1"/>
    </source>
</evidence>
<dbReference type="GO" id="GO:0031683">
    <property type="term" value="F:G-protein beta/gamma-subunit complex binding"/>
    <property type="evidence" value="ECO:0007669"/>
    <property type="project" value="InterPro"/>
</dbReference>
<dbReference type="GO" id="GO:0046872">
    <property type="term" value="F:metal ion binding"/>
    <property type="evidence" value="ECO:0007669"/>
    <property type="project" value="UniProtKB-KW"/>
</dbReference>
<protein>
    <submittedName>
        <fullName evidence="7">Related to guanine nucleotide-binding protein alpha-4 subunit</fullName>
    </submittedName>
</protein>
<dbReference type="GO" id="GO:0005737">
    <property type="term" value="C:cytoplasm"/>
    <property type="evidence" value="ECO:0007669"/>
    <property type="project" value="TreeGrafter"/>
</dbReference>
<keyword evidence="8" id="KW-1185">Reference proteome</keyword>
<dbReference type="PANTHER" id="PTHR10218:SF360">
    <property type="entry name" value="GUANINE NUCLEOTIDE-BINDING PROTEIN SUBUNIT ALPHA HOMOLOG"/>
    <property type="match status" value="1"/>
</dbReference>
<feature type="region of interest" description="Disordered" evidence="6">
    <location>
        <begin position="1"/>
        <end position="40"/>
    </location>
</feature>
<evidence type="ECO:0000256" key="5">
    <source>
        <dbReference type="PIRSR" id="PIRSR601019-2"/>
    </source>
</evidence>
<accession>G4TX51</accession>
<proteinExistence type="predicted"/>
<dbReference type="SUPFAM" id="SSF52540">
    <property type="entry name" value="P-loop containing nucleoside triphosphate hydrolases"/>
    <property type="match status" value="1"/>
</dbReference>
<feature type="binding site" evidence="5">
    <location>
        <position position="324"/>
    </location>
    <ligand>
        <name>Mg(2+)</name>
        <dbReference type="ChEBI" id="CHEBI:18420"/>
    </ligand>
</feature>
<feature type="region of interest" description="Disordered" evidence="6">
    <location>
        <begin position="188"/>
        <end position="210"/>
    </location>
</feature>
<dbReference type="SMART" id="SM00275">
    <property type="entry name" value="G_alpha"/>
    <property type="match status" value="1"/>
</dbReference>
<keyword evidence="5" id="KW-0460">Magnesium</keyword>
<dbReference type="GO" id="GO:0001664">
    <property type="term" value="F:G protein-coupled receptor binding"/>
    <property type="evidence" value="ECO:0007669"/>
    <property type="project" value="TreeGrafter"/>
</dbReference>
<evidence type="ECO:0000256" key="3">
    <source>
        <dbReference type="ARBA" id="ARBA00023224"/>
    </source>
</evidence>
<dbReference type="PANTHER" id="PTHR10218">
    <property type="entry name" value="GTP-BINDING PROTEIN ALPHA SUBUNIT"/>
    <property type="match status" value="1"/>
</dbReference>
<dbReference type="HOGENOM" id="CLU_014184_1_1_1"/>
<reference evidence="7 8" key="1">
    <citation type="journal article" date="2011" name="PLoS Pathog.">
        <title>Endophytic Life Strategies Decoded by Genome and Transcriptome Analyses of the Mutualistic Root Symbiont Piriformospora indica.</title>
        <authorList>
            <person name="Zuccaro A."/>
            <person name="Lahrmann U."/>
            <person name="Guldener U."/>
            <person name="Langen G."/>
            <person name="Pfiffi S."/>
            <person name="Biedenkopf D."/>
            <person name="Wong P."/>
            <person name="Samans B."/>
            <person name="Grimm C."/>
            <person name="Basiewicz M."/>
            <person name="Murat C."/>
            <person name="Martin F."/>
            <person name="Kogel K.H."/>
        </authorList>
    </citation>
    <scope>NUCLEOTIDE SEQUENCE [LARGE SCALE GENOMIC DNA]</scope>
    <source>
        <strain evidence="7 8">DSM 11827</strain>
    </source>
</reference>
<keyword evidence="3" id="KW-0807">Transducer</keyword>
<dbReference type="InParanoid" id="G4TX51"/>
<dbReference type="GO" id="GO:0003924">
    <property type="term" value="F:GTPase activity"/>
    <property type="evidence" value="ECO:0007669"/>
    <property type="project" value="InterPro"/>
</dbReference>
<dbReference type="Proteomes" id="UP000007148">
    <property type="component" value="Unassembled WGS sequence"/>
</dbReference>
<dbReference type="PROSITE" id="PS51882">
    <property type="entry name" value="G_ALPHA"/>
    <property type="match status" value="1"/>
</dbReference>
<dbReference type="GO" id="GO:0005525">
    <property type="term" value="F:GTP binding"/>
    <property type="evidence" value="ECO:0007669"/>
    <property type="project" value="UniProtKB-KW"/>
</dbReference>
<dbReference type="Gene3D" id="3.40.50.300">
    <property type="entry name" value="P-loop containing nucleotide triphosphate hydrolases"/>
    <property type="match status" value="2"/>
</dbReference>
<dbReference type="EMBL" id="CAFZ01000546">
    <property type="protein sequence ID" value="CCA75894.1"/>
    <property type="molecule type" value="Genomic_DNA"/>
</dbReference>
<evidence type="ECO:0000256" key="1">
    <source>
        <dbReference type="ARBA" id="ARBA00022741"/>
    </source>
</evidence>
<dbReference type="GO" id="GO:0007188">
    <property type="term" value="P:adenylate cyclase-modulating G protein-coupled receptor signaling pathway"/>
    <property type="evidence" value="ECO:0007669"/>
    <property type="project" value="TreeGrafter"/>
</dbReference>
<dbReference type="InterPro" id="IPR027417">
    <property type="entry name" value="P-loop_NTPase"/>
</dbReference>
<feature type="binding site" evidence="4">
    <location>
        <begin position="318"/>
        <end position="324"/>
    </location>
    <ligand>
        <name>GTP</name>
        <dbReference type="ChEBI" id="CHEBI:37565"/>
    </ligand>
</feature>
<evidence type="ECO:0000256" key="4">
    <source>
        <dbReference type="PIRSR" id="PIRSR601019-1"/>
    </source>
</evidence>
<evidence type="ECO:0000313" key="8">
    <source>
        <dbReference type="Proteomes" id="UP000007148"/>
    </source>
</evidence>
<feature type="compositionally biased region" description="Basic and acidic residues" evidence="6">
    <location>
        <begin position="28"/>
        <end position="40"/>
    </location>
</feature>
<evidence type="ECO:0000256" key="2">
    <source>
        <dbReference type="ARBA" id="ARBA00023134"/>
    </source>
</evidence>
<dbReference type="STRING" id="1109443.G4TX51"/>
<dbReference type="OMA" id="AWRFVIY"/>
<keyword evidence="1 4" id="KW-0547">Nucleotide-binding</keyword>
<name>G4TX51_SERID</name>
<organism evidence="7 8">
    <name type="scientific">Serendipita indica (strain DSM 11827)</name>
    <name type="common">Root endophyte fungus</name>
    <name type="synonym">Piriformospora indica</name>
    <dbReference type="NCBI Taxonomy" id="1109443"/>
    <lineage>
        <taxon>Eukaryota</taxon>
        <taxon>Fungi</taxon>
        <taxon>Dikarya</taxon>
        <taxon>Basidiomycota</taxon>
        <taxon>Agaricomycotina</taxon>
        <taxon>Agaricomycetes</taxon>
        <taxon>Sebacinales</taxon>
        <taxon>Serendipitaceae</taxon>
        <taxon>Serendipita</taxon>
    </lineage>
</organism>
<comment type="caution">
    <text evidence="7">The sequence shown here is derived from an EMBL/GenBank/DDBJ whole genome shotgun (WGS) entry which is preliminary data.</text>
</comment>
<sequence>MPKPANNRPRAESDPLSKWLQPNGVETPQEREARLHQEAQAKKISDAIDEQLRREKAELSKKKKEVRILLLGQSESGKSTTLKQFQLLYAPSSFTTEAPAWRPIIYLNLVRSVRRILEVITLAELDYDYDDRASVLSSPALDGRRPSINLNISDAEMHAFSSLRSTLSPLLVLEDRLINLLSDPDEESGEATHFSEQASPIYPTGQNHVGGRSKEVWVQNGRNAGGWKRALGKLGRRRDTLSSNGHAGGTVNWTMDPDDPIHVLRQCLPDMEALWQDPRVRNVLRARRIRLEESPGFYLNDMRRIVSSSYVPTIDDVLKARLKTLGVMEHRFSLDGPMSGGGSLFGSKINPHAEVEWVIYDVGGARNQRHVWAPFFDDVQALIFLAPISAFDQVLTEDPSVNRMEDSLLLWKSIVSNKLLKNVNLVLFLNKCDLLQQKLEAGTRLATYMTSYGDRPNDFESVSKYFRNKFAAMHQANTPNQERDLYIHMTSVVDTQATKKIITNVRDILLRDSLKGTNLL</sequence>
<gene>
    <name evidence="7" type="ORF">PIIN_09890</name>
</gene>
<keyword evidence="5" id="KW-0479">Metal-binding</keyword>
<dbReference type="InterPro" id="IPR001019">
    <property type="entry name" value="Gprotein_alpha_su"/>
</dbReference>
<evidence type="ECO:0000256" key="6">
    <source>
        <dbReference type="SAM" id="MobiDB-lite"/>
    </source>
</evidence>
<dbReference type="Pfam" id="PF00503">
    <property type="entry name" value="G-alpha"/>
    <property type="match status" value="1"/>
</dbReference>